<dbReference type="InterPro" id="IPR001650">
    <property type="entry name" value="Helicase_C-like"/>
</dbReference>
<dbReference type="Proteomes" id="UP001050691">
    <property type="component" value="Unassembled WGS sequence"/>
</dbReference>
<accession>A0AAV5A7X0</accession>
<feature type="region of interest" description="Disordered" evidence="5">
    <location>
        <begin position="861"/>
        <end position="988"/>
    </location>
</feature>
<keyword evidence="2 6" id="KW-0812">Transmembrane</keyword>
<evidence type="ECO:0000256" key="2">
    <source>
        <dbReference type="ARBA" id="ARBA00022692"/>
    </source>
</evidence>
<sequence length="988" mass="106996">MTGRIMNANLLEAIATTFALEVPKVALLVLPTTAPVKSALKELRDMGVDARSIDLHDVDRGKPDLIKSTLKKFRSQPLRRPKEEADEEEAPYLLVTTIASVRGLDFPEMSHVFLAGIPEEFDDYLHAAGRVGRFGSEGKVVSFFEEVEEEKAALLYRKLKISLSEFEHMARICHLLLLFLLHLVVGQPQQSQSSSSSSSLSSSSSNNGGSSSSSSSSSPTASVVSFVTSVPVASRTIVADGHTSISTSFSPTTVISTIQTHSSTSTATHTSTSTTPSPTQPSGPVLDTTLDPGFGVLGALLILTVCLSLILKFGVLVAVHPPNTTLRGLFVLACGVAGIAGGGISIFFWQQTKYFIGAWGGFAVGLWVQTFRSGGLIHAIGFQWILYASCATVGFVLCTIPKLHYHTMILGTAFTGASAFMLGVDCFSTAGLKEFANTSFPLTQTMAIEIGLIAAVALAGTAIQLQVLQTLKRKLAEINAEEEKREQVAEEKAVKRFEHVQHDLDEWEKEHGSKMMKRSESDSATPLIGKDVEDPPPSTPGGESVTAVGHPRQRTRSGLSDYGMPQERPLSRFSQTPGLLPTMNLGMGLDSELPSNMVTPEARLNDPDLLAKESLLAEIQTIRRSIEALKSEGGSISGDSRRHSLSFHSRTLSGDLAQAQAQSASLGLPRPRERVRSMDAVISLGEKSIESLGANRPVSTPLKDDDWDAYLRERRLFQPPSGPSAPIAPTYVAPIPRPSSAIVQLPESVTEALAARKLRESAFDPVSTDDERVVASGSKRSPYAERPVKPPRRSNSLGPVTILPPHAPQASKPEPEATPAPRTFTYEELLERHQAKLRSLQEPVSKREREEAELAAVKARWEKRQAAEKEAMTRKLAEKEAARKAKDENRKSKGEKRNEGANDRPSSMSLDRLGGPGGKRLSTAKVEEWKKYQQGASASTSDKRNPPSASRRRPPADEQGVLPFPNTTPAPRKASATDTRRSRRDRAA</sequence>
<dbReference type="Pfam" id="PF00271">
    <property type="entry name" value="Helicase_C"/>
    <property type="match status" value="1"/>
</dbReference>
<feature type="transmembrane region" description="Helical" evidence="6">
    <location>
        <begin position="294"/>
        <end position="317"/>
    </location>
</feature>
<feature type="region of interest" description="Disordered" evidence="5">
    <location>
        <begin position="192"/>
        <end position="220"/>
    </location>
</feature>
<dbReference type="SUPFAM" id="SSF52540">
    <property type="entry name" value="P-loop containing nucleoside triphosphate hydrolases"/>
    <property type="match status" value="1"/>
</dbReference>
<reference evidence="8" key="1">
    <citation type="submission" date="2021-10" db="EMBL/GenBank/DDBJ databases">
        <title>De novo Genome Assembly of Clathrus columnatus (Basidiomycota, Fungi) Using Illumina and Nanopore Sequence Data.</title>
        <authorList>
            <person name="Ogiso-Tanaka E."/>
            <person name="Itagaki H."/>
            <person name="Hosoya T."/>
            <person name="Hosaka K."/>
        </authorList>
    </citation>
    <scope>NUCLEOTIDE SEQUENCE</scope>
    <source>
        <strain evidence="8">MO-923</strain>
    </source>
</reference>
<feature type="transmembrane region" description="Helical" evidence="6">
    <location>
        <begin position="384"/>
        <end position="403"/>
    </location>
</feature>
<feature type="compositionally biased region" description="Basic and acidic residues" evidence="5">
    <location>
        <begin position="508"/>
        <end position="521"/>
    </location>
</feature>
<dbReference type="InterPro" id="IPR025256">
    <property type="entry name" value="TM7S3/TM198-like_dom"/>
</dbReference>
<comment type="caution">
    <text evidence="8">The sequence shown here is derived from an EMBL/GenBank/DDBJ whole genome shotgun (WGS) entry which is preliminary data.</text>
</comment>
<dbReference type="EMBL" id="BPWL01000003">
    <property type="protein sequence ID" value="GJJ08844.1"/>
    <property type="molecule type" value="Genomic_DNA"/>
</dbReference>
<feature type="transmembrane region" description="Helical" evidence="6">
    <location>
        <begin position="409"/>
        <end position="432"/>
    </location>
</feature>
<dbReference type="PANTHER" id="PTHR39469:SF1">
    <property type="entry name" value="DUF4203 DOMAIN-CONTAINING PROTEIN"/>
    <property type="match status" value="1"/>
</dbReference>
<feature type="region of interest" description="Disordered" evidence="5">
    <location>
        <begin position="260"/>
        <end position="285"/>
    </location>
</feature>
<feature type="compositionally biased region" description="Low complexity" evidence="5">
    <location>
        <begin position="260"/>
        <end position="282"/>
    </location>
</feature>
<dbReference type="Gene3D" id="3.40.50.300">
    <property type="entry name" value="P-loop containing nucleotide triphosphate hydrolases"/>
    <property type="match status" value="1"/>
</dbReference>
<feature type="transmembrane region" description="Helical" evidence="6">
    <location>
        <begin position="329"/>
        <end position="348"/>
    </location>
</feature>
<feature type="compositionally biased region" description="Basic and acidic residues" evidence="5">
    <location>
        <begin position="861"/>
        <end position="902"/>
    </location>
</feature>
<feature type="region of interest" description="Disordered" evidence="5">
    <location>
        <begin position="837"/>
        <end position="856"/>
    </location>
</feature>
<keyword evidence="3 6" id="KW-1133">Transmembrane helix</keyword>
<gene>
    <name evidence="8" type="ORF">Clacol_003063</name>
</gene>
<evidence type="ECO:0000259" key="7">
    <source>
        <dbReference type="PROSITE" id="PS51194"/>
    </source>
</evidence>
<dbReference type="InterPro" id="IPR027417">
    <property type="entry name" value="P-loop_NTPase"/>
</dbReference>
<dbReference type="PANTHER" id="PTHR39469">
    <property type="entry name" value="CHROMOSOME 1, WHOLE GENOME SHOTGUN SEQUENCE"/>
    <property type="match status" value="1"/>
</dbReference>
<evidence type="ECO:0000256" key="4">
    <source>
        <dbReference type="ARBA" id="ARBA00023136"/>
    </source>
</evidence>
<evidence type="ECO:0000256" key="1">
    <source>
        <dbReference type="ARBA" id="ARBA00004141"/>
    </source>
</evidence>
<organism evidence="8 9">
    <name type="scientific">Clathrus columnatus</name>
    <dbReference type="NCBI Taxonomy" id="1419009"/>
    <lineage>
        <taxon>Eukaryota</taxon>
        <taxon>Fungi</taxon>
        <taxon>Dikarya</taxon>
        <taxon>Basidiomycota</taxon>
        <taxon>Agaricomycotina</taxon>
        <taxon>Agaricomycetes</taxon>
        <taxon>Phallomycetidae</taxon>
        <taxon>Phallales</taxon>
        <taxon>Clathraceae</taxon>
        <taxon>Clathrus</taxon>
    </lineage>
</organism>
<feature type="transmembrane region" description="Helical" evidence="6">
    <location>
        <begin position="444"/>
        <end position="465"/>
    </location>
</feature>
<dbReference type="PROSITE" id="PS51194">
    <property type="entry name" value="HELICASE_CTER"/>
    <property type="match status" value="1"/>
</dbReference>
<dbReference type="Pfam" id="PF13886">
    <property type="entry name" value="TM7S3_TM198"/>
    <property type="match status" value="1"/>
</dbReference>
<dbReference type="AlphaFoldDB" id="A0AAV5A7X0"/>
<evidence type="ECO:0000256" key="3">
    <source>
        <dbReference type="ARBA" id="ARBA00022989"/>
    </source>
</evidence>
<evidence type="ECO:0000313" key="8">
    <source>
        <dbReference type="EMBL" id="GJJ08844.1"/>
    </source>
</evidence>
<name>A0AAV5A7X0_9AGAM</name>
<evidence type="ECO:0000313" key="9">
    <source>
        <dbReference type="Proteomes" id="UP001050691"/>
    </source>
</evidence>
<evidence type="ECO:0000256" key="6">
    <source>
        <dbReference type="SAM" id="Phobius"/>
    </source>
</evidence>
<protein>
    <recommendedName>
        <fullName evidence="7">Helicase C-terminal domain-containing protein</fullName>
    </recommendedName>
</protein>
<feature type="domain" description="Helicase C-terminal" evidence="7">
    <location>
        <begin position="17"/>
        <end position="177"/>
    </location>
</feature>
<keyword evidence="4 6" id="KW-0472">Membrane</keyword>
<proteinExistence type="predicted"/>
<evidence type="ECO:0000256" key="5">
    <source>
        <dbReference type="SAM" id="MobiDB-lite"/>
    </source>
</evidence>
<feature type="region of interest" description="Disordered" evidence="5">
    <location>
        <begin position="508"/>
        <end position="577"/>
    </location>
</feature>
<keyword evidence="9" id="KW-1185">Reference proteome</keyword>
<dbReference type="GO" id="GO:0016020">
    <property type="term" value="C:membrane"/>
    <property type="evidence" value="ECO:0007669"/>
    <property type="project" value="UniProtKB-SubCell"/>
</dbReference>
<dbReference type="SMART" id="SM00490">
    <property type="entry name" value="HELICc"/>
    <property type="match status" value="1"/>
</dbReference>
<comment type="subcellular location">
    <subcellularLocation>
        <location evidence="1">Membrane</location>
        <topology evidence="1">Multi-pass membrane protein</topology>
    </subcellularLocation>
</comment>
<feature type="transmembrane region" description="Helical" evidence="6">
    <location>
        <begin position="354"/>
        <end position="372"/>
    </location>
</feature>
<feature type="region of interest" description="Disordered" evidence="5">
    <location>
        <begin position="763"/>
        <end position="827"/>
    </location>
</feature>